<evidence type="ECO:0000313" key="2">
    <source>
        <dbReference type="Proteomes" id="UP001152795"/>
    </source>
</evidence>
<proteinExistence type="predicted"/>
<protein>
    <submittedName>
        <fullName evidence="1">Uncharacterized protein</fullName>
    </submittedName>
</protein>
<dbReference type="EMBL" id="CACRXK020003101">
    <property type="protein sequence ID" value="CAB3997455.1"/>
    <property type="molecule type" value="Genomic_DNA"/>
</dbReference>
<accession>A0A6S7H0V0</accession>
<organism evidence="1 2">
    <name type="scientific">Paramuricea clavata</name>
    <name type="common">Red gorgonian</name>
    <name type="synonym">Violescent sea-whip</name>
    <dbReference type="NCBI Taxonomy" id="317549"/>
    <lineage>
        <taxon>Eukaryota</taxon>
        <taxon>Metazoa</taxon>
        <taxon>Cnidaria</taxon>
        <taxon>Anthozoa</taxon>
        <taxon>Octocorallia</taxon>
        <taxon>Malacalcyonacea</taxon>
        <taxon>Plexauridae</taxon>
        <taxon>Paramuricea</taxon>
    </lineage>
</organism>
<gene>
    <name evidence="1" type="ORF">PACLA_8A077824</name>
</gene>
<comment type="caution">
    <text evidence="1">The sequence shown here is derived from an EMBL/GenBank/DDBJ whole genome shotgun (WGS) entry which is preliminary data.</text>
</comment>
<dbReference type="AlphaFoldDB" id="A0A6S7H0V0"/>
<sequence>MGSMSTYDVIPVNLFTALPNVHWTYACPLDPVDKSNVHWTYLCPLDPMDKWNVHWTYACPMDPLDPMDHWTYSLCHLTGLLTCMGSMPTYYVIRNNLFTPQPNVQWTYFCPLDPMDKSNVHWTYLCPLDPMDKWNVHWTYACPMDPFDPMDHWTYSLCHLTGLLTCMGSMPTYYVIRNNLFTPQPNVQWTYSCPLDPMDKSNVHWTYLCPLDPMDKWNVHWTYACPMDPLHPMDHWTYSLCHLTGLLTCMGSMPTYYVILNNLFTAQPNVQWTYSCPLDPMDKSNIHWTYLCPLDPYACPLDPMDKSNVHWTFQYVHWTSCRGIGH</sequence>
<evidence type="ECO:0000313" key="1">
    <source>
        <dbReference type="EMBL" id="CAB3997455.1"/>
    </source>
</evidence>
<reference evidence="1" key="1">
    <citation type="submission" date="2020-04" db="EMBL/GenBank/DDBJ databases">
        <authorList>
            <person name="Alioto T."/>
            <person name="Alioto T."/>
            <person name="Gomez Garrido J."/>
        </authorList>
    </citation>
    <scope>NUCLEOTIDE SEQUENCE</scope>
    <source>
        <strain evidence="1">A484AB</strain>
    </source>
</reference>
<keyword evidence="2" id="KW-1185">Reference proteome</keyword>
<name>A0A6S7H0V0_PARCT</name>
<dbReference type="Proteomes" id="UP001152795">
    <property type="component" value="Unassembled WGS sequence"/>
</dbReference>